<dbReference type="FunFam" id="3.30.450.20:FF:000154">
    <property type="entry name" value="Probable diguanylate cyclase DgcE"/>
    <property type="match status" value="1"/>
</dbReference>
<evidence type="ECO:0000259" key="2">
    <source>
        <dbReference type="PROSITE" id="PS50113"/>
    </source>
</evidence>
<dbReference type="InterPro" id="IPR035965">
    <property type="entry name" value="PAS-like_dom_sf"/>
</dbReference>
<dbReference type="PROSITE" id="PS50113">
    <property type="entry name" value="PAC"/>
    <property type="match status" value="1"/>
</dbReference>
<dbReference type="SMART" id="SM00086">
    <property type="entry name" value="PAC"/>
    <property type="match status" value="1"/>
</dbReference>
<reference evidence="3 4" key="1">
    <citation type="submission" date="2018-06" db="EMBL/GenBank/DDBJ databases">
        <authorList>
            <consortium name="Pathogen Informatics"/>
            <person name="Doyle S."/>
        </authorList>
    </citation>
    <scope>NUCLEOTIDE SEQUENCE [LARGE SCALE GENOMIC DNA]</scope>
    <source>
        <strain evidence="3 4">NCTC7303</strain>
    </source>
</reference>
<dbReference type="CDD" id="cd00130">
    <property type="entry name" value="PAS"/>
    <property type="match status" value="2"/>
</dbReference>
<dbReference type="InterPro" id="IPR000014">
    <property type="entry name" value="PAS"/>
</dbReference>
<sequence length="207" mass="23664">MEYSAIGMALVGTEGQWLQVNKSLSHFLGYSQDELRAMTFQQLTWPEDLNNDLEQLNMLVRGDINSYSMEKRYYTRSGEVVWALLAVSLVRHKDNQPLYFIAQIEDINDLKQSEQENQRLMERITLANEALFQEKERLHITLDSIGEAVVCIDVDMNITFMNPIAEKMSGWRQENALGVPLLTVLRITSGNNGPLLGGYLPRRQVAI</sequence>
<dbReference type="NCBIfam" id="TIGR00229">
    <property type="entry name" value="sensory_box"/>
    <property type="match status" value="2"/>
</dbReference>
<dbReference type="Pfam" id="PF08447">
    <property type="entry name" value="PAS_3"/>
    <property type="match status" value="1"/>
</dbReference>
<dbReference type="PROSITE" id="PS50112">
    <property type="entry name" value="PAS"/>
    <property type="match status" value="2"/>
</dbReference>
<feature type="domain" description="PAC" evidence="2">
    <location>
        <begin position="67"/>
        <end position="119"/>
    </location>
</feature>
<dbReference type="PANTHER" id="PTHR44757">
    <property type="entry name" value="DIGUANYLATE CYCLASE DGCP"/>
    <property type="match status" value="1"/>
</dbReference>
<feature type="domain" description="PAS" evidence="1">
    <location>
        <begin position="134"/>
        <end position="178"/>
    </location>
</feature>
<dbReference type="AlphaFoldDB" id="A0A379SKX5"/>
<dbReference type="SMART" id="SM00091">
    <property type="entry name" value="PAS"/>
    <property type="match status" value="2"/>
</dbReference>
<dbReference type="EMBL" id="UGXC01000002">
    <property type="protein sequence ID" value="SUG30057.1"/>
    <property type="molecule type" value="Genomic_DNA"/>
</dbReference>
<protein>
    <submittedName>
        <fullName evidence="3">PAS domain-containing protein</fullName>
    </submittedName>
</protein>
<dbReference type="GO" id="GO:0006355">
    <property type="term" value="P:regulation of DNA-templated transcription"/>
    <property type="evidence" value="ECO:0007669"/>
    <property type="project" value="InterPro"/>
</dbReference>
<dbReference type="PANTHER" id="PTHR44757:SF2">
    <property type="entry name" value="BIOFILM ARCHITECTURE MAINTENANCE PROTEIN MBAA"/>
    <property type="match status" value="1"/>
</dbReference>
<dbReference type="InterPro" id="IPR013655">
    <property type="entry name" value="PAS_fold_3"/>
</dbReference>
<proteinExistence type="predicted"/>
<dbReference type="Gene3D" id="3.30.450.20">
    <property type="entry name" value="PAS domain"/>
    <property type="match status" value="2"/>
</dbReference>
<name>A0A379SKX5_SALER</name>
<evidence type="ECO:0000313" key="4">
    <source>
        <dbReference type="Proteomes" id="UP000255443"/>
    </source>
</evidence>
<organism evidence="3 4">
    <name type="scientific">Salmonella enterica subsp. arizonae</name>
    <dbReference type="NCBI Taxonomy" id="59203"/>
    <lineage>
        <taxon>Bacteria</taxon>
        <taxon>Pseudomonadati</taxon>
        <taxon>Pseudomonadota</taxon>
        <taxon>Gammaproteobacteria</taxon>
        <taxon>Enterobacterales</taxon>
        <taxon>Enterobacteriaceae</taxon>
        <taxon>Salmonella</taxon>
    </lineage>
</organism>
<feature type="domain" description="PAS" evidence="1">
    <location>
        <begin position="1"/>
        <end position="63"/>
    </location>
</feature>
<dbReference type="InterPro" id="IPR013767">
    <property type="entry name" value="PAS_fold"/>
</dbReference>
<accession>A0A379SKX5</accession>
<dbReference type="Pfam" id="PF00989">
    <property type="entry name" value="PAS"/>
    <property type="match status" value="1"/>
</dbReference>
<dbReference type="InterPro" id="IPR000700">
    <property type="entry name" value="PAS-assoc_C"/>
</dbReference>
<gene>
    <name evidence="3" type="ORF">NCTC7303_02262</name>
</gene>
<dbReference type="InterPro" id="IPR001610">
    <property type="entry name" value="PAC"/>
</dbReference>
<dbReference type="Proteomes" id="UP000255443">
    <property type="component" value="Unassembled WGS sequence"/>
</dbReference>
<evidence type="ECO:0000259" key="1">
    <source>
        <dbReference type="PROSITE" id="PS50112"/>
    </source>
</evidence>
<dbReference type="SUPFAM" id="SSF55785">
    <property type="entry name" value="PYP-like sensor domain (PAS domain)"/>
    <property type="match status" value="2"/>
</dbReference>
<evidence type="ECO:0000313" key="3">
    <source>
        <dbReference type="EMBL" id="SUG30057.1"/>
    </source>
</evidence>
<dbReference type="InterPro" id="IPR052155">
    <property type="entry name" value="Biofilm_reg_signaling"/>
</dbReference>